<feature type="region of interest" description="Disordered" evidence="1">
    <location>
        <begin position="87"/>
        <end position="139"/>
    </location>
</feature>
<evidence type="ECO:0000256" key="1">
    <source>
        <dbReference type="SAM" id="MobiDB-lite"/>
    </source>
</evidence>
<dbReference type="AlphaFoldDB" id="A0A6A5QR81"/>
<accession>A0A6A5QR81</accession>
<dbReference type="Proteomes" id="UP000800096">
    <property type="component" value="Unassembled WGS sequence"/>
</dbReference>
<sequence length="182" mass="19238">MMAVYPTMLNNMPRHARSTAVNPHHHPRCSVNVNTVTITTAATTSLKYNVIPKKNNPKCLPSIPSILAQRLYSIFFTSHPHFHSYYPSTVPTKSPSASPSTSPSASPSASPSTSIIHAFNPSVQSSPSAPAPAPDPGPLHVRRTAARVFAGMRALGVGVGVVNDERGVCVGTDKDVGGCWGE</sequence>
<evidence type="ECO:0000313" key="3">
    <source>
        <dbReference type="Proteomes" id="UP000800096"/>
    </source>
</evidence>
<reference evidence="2" key="1">
    <citation type="journal article" date="2020" name="Stud. Mycol.">
        <title>101 Dothideomycetes genomes: a test case for predicting lifestyles and emergence of pathogens.</title>
        <authorList>
            <person name="Haridas S."/>
            <person name="Albert R."/>
            <person name="Binder M."/>
            <person name="Bloem J."/>
            <person name="Labutti K."/>
            <person name="Salamov A."/>
            <person name="Andreopoulos B."/>
            <person name="Baker S."/>
            <person name="Barry K."/>
            <person name="Bills G."/>
            <person name="Bluhm B."/>
            <person name="Cannon C."/>
            <person name="Castanera R."/>
            <person name="Culley D."/>
            <person name="Daum C."/>
            <person name="Ezra D."/>
            <person name="Gonzalez J."/>
            <person name="Henrissat B."/>
            <person name="Kuo A."/>
            <person name="Liang C."/>
            <person name="Lipzen A."/>
            <person name="Lutzoni F."/>
            <person name="Magnuson J."/>
            <person name="Mondo S."/>
            <person name="Nolan M."/>
            <person name="Ohm R."/>
            <person name="Pangilinan J."/>
            <person name="Park H.-J."/>
            <person name="Ramirez L."/>
            <person name="Alfaro M."/>
            <person name="Sun H."/>
            <person name="Tritt A."/>
            <person name="Yoshinaga Y."/>
            <person name="Zwiers L.-H."/>
            <person name="Turgeon B."/>
            <person name="Goodwin S."/>
            <person name="Spatafora J."/>
            <person name="Crous P."/>
            <person name="Grigoriev I."/>
        </authorList>
    </citation>
    <scope>NUCLEOTIDE SEQUENCE</scope>
    <source>
        <strain evidence="2">HMLAC05119</strain>
    </source>
</reference>
<proteinExistence type="predicted"/>
<organism evidence="2 3">
    <name type="scientific">Ampelomyces quisqualis</name>
    <name type="common">Powdery mildew agent</name>
    <dbReference type="NCBI Taxonomy" id="50730"/>
    <lineage>
        <taxon>Eukaryota</taxon>
        <taxon>Fungi</taxon>
        <taxon>Dikarya</taxon>
        <taxon>Ascomycota</taxon>
        <taxon>Pezizomycotina</taxon>
        <taxon>Dothideomycetes</taxon>
        <taxon>Pleosporomycetidae</taxon>
        <taxon>Pleosporales</taxon>
        <taxon>Pleosporineae</taxon>
        <taxon>Phaeosphaeriaceae</taxon>
        <taxon>Ampelomyces</taxon>
    </lineage>
</organism>
<feature type="compositionally biased region" description="Low complexity" evidence="1">
    <location>
        <begin position="87"/>
        <end position="114"/>
    </location>
</feature>
<name>A0A6A5QR81_AMPQU</name>
<keyword evidence="3" id="KW-1185">Reference proteome</keyword>
<gene>
    <name evidence="2" type="ORF">BDU57DRAFT_180371</name>
</gene>
<evidence type="ECO:0000313" key="2">
    <source>
        <dbReference type="EMBL" id="KAF1917892.1"/>
    </source>
</evidence>
<dbReference type="EMBL" id="ML979134">
    <property type="protein sequence ID" value="KAF1917892.1"/>
    <property type="molecule type" value="Genomic_DNA"/>
</dbReference>
<protein>
    <submittedName>
        <fullName evidence="2">Uncharacterized protein</fullName>
    </submittedName>
</protein>